<keyword evidence="2" id="KW-1185">Reference proteome</keyword>
<reference evidence="1 2" key="1">
    <citation type="journal article" date="2013" name="Genome Announc.">
        <title>Genome Sequence of Moraxella macacae 0408225, a Novel Bacterial Species Isolated from a Cynomolgus Macaque with Epistaxis.</title>
        <authorList>
            <person name="Ladner J.T."/>
            <person name="Whitehouse C.A."/>
            <person name="Koroleva G.I."/>
            <person name="Palacios G.F."/>
        </authorList>
    </citation>
    <scope>NUCLEOTIDE SEQUENCE [LARGE SCALE GENOMIC DNA]</scope>
    <source>
        <strain evidence="1 2">0408225</strain>
    </source>
</reference>
<proteinExistence type="predicted"/>
<dbReference type="AlphaFoldDB" id="L2F5J0"/>
<dbReference type="Proteomes" id="UP000023795">
    <property type="component" value="Unassembled WGS sequence"/>
</dbReference>
<sequence>MKLSIFNKTYKLEHQYLEALKVALLDAQKQCEYERSLFNDDDKQLAPTINKINRLNDLIRYLELQDVCMQNPG</sequence>
<gene>
    <name evidence="1" type="ORF">MOMA_07011</name>
</gene>
<dbReference type="RefSeq" id="WP_009501845.1">
    <property type="nucleotide sequence ID" value="NZ_ANIN01000002.1"/>
</dbReference>
<evidence type="ECO:0000313" key="1">
    <source>
        <dbReference type="EMBL" id="ELA08292.1"/>
    </source>
</evidence>
<comment type="caution">
    <text evidence="1">The sequence shown here is derived from an EMBL/GenBank/DDBJ whole genome shotgun (WGS) entry which is preliminary data.</text>
</comment>
<organism evidence="1 2">
    <name type="scientific">Moraxella macacae 0408225</name>
    <dbReference type="NCBI Taxonomy" id="1230338"/>
    <lineage>
        <taxon>Bacteria</taxon>
        <taxon>Pseudomonadati</taxon>
        <taxon>Pseudomonadota</taxon>
        <taxon>Gammaproteobacteria</taxon>
        <taxon>Moraxellales</taxon>
        <taxon>Moraxellaceae</taxon>
        <taxon>Moraxella</taxon>
    </lineage>
</organism>
<dbReference type="EMBL" id="ANIN01000002">
    <property type="protein sequence ID" value="ELA08292.1"/>
    <property type="molecule type" value="Genomic_DNA"/>
</dbReference>
<accession>L2F5J0</accession>
<protein>
    <submittedName>
        <fullName evidence="1">Uncharacterized protein</fullName>
    </submittedName>
</protein>
<dbReference type="STRING" id="1230338.MOMA_07011"/>
<evidence type="ECO:0000313" key="2">
    <source>
        <dbReference type="Proteomes" id="UP000023795"/>
    </source>
</evidence>
<dbReference type="PATRIC" id="fig|1230338.3.peg.1492"/>
<name>L2F5J0_9GAMM</name>